<keyword evidence="2" id="KW-1185">Reference proteome</keyword>
<proteinExistence type="predicted"/>
<accession>A0A917NTW8</accession>
<name>A0A917NTW8_9PROT</name>
<evidence type="ECO:0008006" key="3">
    <source>
        <dbReference type="Google" id="ProtNLM"/>
    </source>
</evidence>
<dbReference type="EMBL" id="BMKW01000008">
    <property type="protein sequence ID" value="GGJ24760.1"/>
    <property type="molecule type" value="Genomic_DNA"/>
</dbReference>
<comment type="caution">
    <text evidence="1">The sequence shown here is derived from an EMBL/GenBank/DDBJ whole genome shotgun (WGS) entry which is preliminary data.</text>
</comment>
<reference evidence="1" key="1">
    <citation type="journal article" date="2014" name="Int. J. Syst. Evol. Microbiol.">
        <title>Complete genome sequence of Corynebacterium casei LMG S-19264T (=DSM 44701T), isolated from a smear-ripened cheese.</title>
        <authorList>
            <consortium name="US DOE Joint Genome Institute (JGI-PGF)"/>
            <person name="Walter F."/>
            <person name="Albersmeier A."/>
            <person name="Kalinowski J."/>
            <person name="Ruckert C."/>
        </authorList>
    </citation>
    <scope>NUCLEOTIDE SEQUENCE</scope>
    <source>
        <strain evidence="1">CGMCC 1.3617</strain>
    </source>
</reference>
<dbReference type="PROSITE" id="PS51257">
    <property type="entry name" value="PROKAR_LIPOPROTEIN"/>
    <property type="match status" value="1"/>
</dbReference>
<gene>
    <name evidence="1" type="ORF">GCM10011320_35090</name>
</gene>
<dbReference type="AlphaFoldDB" id="A0A917NTW8"/>
<evidence type="ECO:0000313" key="2">
    <source>
        <dbReference type="Proteomes" id="UP000661507"/>
    </source>
</evidence>
<reference evidence="1" key="2">
    <citation type="submission" date="2020-09" db="EMBL/GenBank/DDBJ databases">
        <authorList>
            <person name="Sun Q."/>
            <person name="Zhou Y."/>
        </authorList>
    </citation>
    <scope>NUCLEOTIDE SEQUENCE</scope>
    <source>
        <strain evidence="1">CGMCC 1.3617</strain>
    </source>
</reference>
<dbReference type="Proteomes" id="UP000661507">
    <property type="component" value="Unassembled WGS sequence"/>
</dbReference>
<protein>
    <recommendedName>
        <fullName evidence="3">Lipoprotein</fullName>
    </recommendedName>
</protein>
<evidence type="ECO:0000313" key="1">
    <source>
        <dbReference type="EMBL" id="GGJ24760.1"/>
    </source>
</evidence>
<sequence>MGERVVPRSAIILLGCLLLGCALPPNTALRDWARLASVLADHPSAAAAPNPAQRDGLLAQQQALAIYLYALSVLATEESTLTFRPEPFAPLPSRAAAADPAAGPAVAEIGRLLAAARAANLPPGARARSAGSATVVEDLRLRPLIRAADAPVQMLVGTLSRGTTGPEEETYRQVLAAIGQGHAMLKAQAGDIRQRETARDIMAQEDRLRRLMLILAPDPAVGLRPDPAGLVGAVVQP</sequence>
<organism evidence="1 2">
    <name type="scientific">Neoroseomonas lacus</name>
    <dbReference type="NCBI Taxonomy" id="287609"/>
    <lineage>
        <taxon>Bacteria</taxon>
        <taxon>Pseudomonadati</taxon>
        <taxon>Pseudomonadota</taxon>
        <taxon>Alphaproteobacteria</taxon>
        <taxon>Acetobacterales</taxon>
        <taxon>Acetobacteraceae</taxon>
        <taxon>Neoroseomonas</taxon>
    </lineage>
</organism>